<reference evidence="1" key="1">
    <citation type="submission" date="2022-01" db="EMBL/GenBank/DDBJ databases">
        <title>Collection of gut derived symbiotic bacterial strains cultured from healthy donors.</title>
        <authorList>
            <person name="Lin H."/>
            <person name="Kohout C."/>
            <person name="Waligurski E."/>
            <person name="Pamer E.G."/>
        </authorList>
    </citation>
    <scope>NUCLEOTIDE SEQUENCE</scope>
    <source>
        <strain evidence="1">DFI.6.55</strain>
    </source>
</reference>
<sequence>MLPDPPVYVTEDDKNWVLCGMRITLYSNEPDNMVAVMDCGGWGMHGDGELQMLYGAASEASYASLMCVLEGVEEAI</sequence>
<proteinExistence type="predicted"/>
<evidence type="ECO:0000313" key="1">
    <source>
        <dbReference type="EMBL" id="MCG4744550.1"/>
    </source>
</evidence>
<dbReference type="AlphaFoldDB" id="A0AAW5BR78"/>
<dbReference type="GeneID" id="97206241"/>
<dbReference type="RefSeq" id="WP_227116784.1">
    <property type="nucleotide sequence ID" value="NZ_BAABZL010000001.1"/>
</dbReference>
<name>A0AAW5BR78_9FIRM</name>
<evidence type="ECO:0000313" key="2">
    <source>
        <dbReference type="Proteomes" id="UP001299608"/>
    </source>
</evidence>
<dbReference type="Proteomes" id="UP001299608">
    <property type="component" value="Unassembled WGS sequence"/>
</dbReference>
<accession>A0AAW5BR78</accession>
<dbReference type="EMBL" id="JAKNGE010000004">
    <property type="protein sequence ID" value="MCG4744550.1"/>
    <property type="molecule type" value="Genomic_DNA"/>
</dbReference>
<comment type="caution">
    <text evidence="1">The sequence shown here is derived from an EMBL/GenBank/DDBJ whole genome shotgun (WGS) entry which is preliminary data.</text>
</comment>
<organism evidence="1 2">
    <name type="scientific">Enterocloster aldenensis</name>
    <dbReference type="NCBI Taxonomy" id="358742"/>
    <lineage>
        <taxon>Bacteria</taxon>
        <taxon>Bacillati</taxon>
        <taxon>Bacillota</taxon>
        <taxon>Clostridia</taxon>
        <taxon>Lachnospirales</taxon>
        <taxon>Lachnospiraceae</taxon>
        <taxon>Enterocloster</taxon>
    </lineage>
</organism>
<gene>
    <name evidence="1" type="ORF">L0N08_03900</name>
</gene>
<protein>
    <submittedName>
        <fullName evidence="1">Uncharacterized protein</fullName>
    </submittedName>
</protein>